<dbReference type="SUPFAM" id="SSF51905">
    <property type="entry name" value="FAD/NAD(P)-binding domain"/>
    <property type="match status" value="1"/>
</dbReference>
<dbReference type="Proteomes" id="UP000187001">
    <property type="component" value="Unassembled WGS sequence"/>
</dbReference>
<comment type="caution">
    <text evidence="2">The sequence shown here is derived from an EMBL/GenBank/DDBJ whole genome shotgun (WGS) entry which is preliminary data.</text>
</comment>
<gene>
    <name evidence="2" type="ORF">A5742_09165</name>
</gene>
<sequence>MGRYTATQEELVQTVFERTLPASSLIERSLATTVLQPFWLDDVPAQPGYPALTRPSSQYDLVVVGGGYTGLWSALLAKQRDPGLRVALLEGQTLGWAASGRNGGFVEASLTHGEENGRSRWPDEIDIIDRLGMENLDAIEKSVGALGLDCDFERTGTIAVALEDYQAAELAAAPARSGHVHLDGQALRAEVNSPTYLAGIWAKDSAALVHPAKLVNELARAAAELGVEIYEHSKVLGVDPGRRGGLLTVNTERAALKAGRVILATNGFPSLLKRYRYHTVPVYDYALMTEPLTDAQLADIGWRNRQGISDMSNQFHYYRLSKDNRILWGGYDAVYHFGGHIRPQYEDRDVTYRRLAGHFFTTFPQLEDVRFTHRWAGMIDTSTRFCAFFGSACGGRIGYAAGFTGLGVAATRFAAEVMLDRFSGVPTARTELEMVKSMPLPFPPEPLASAGIQATRWSLDRADHHEGRRNILLRALDSVGLGFDS</sequence>
<dbReference type="AlphaFoldDB" id="A0ABD6QFL6"/>
<dbReference type="InterPro" id="IPR006076">
    <property type="entry name" value="FAD-dep_OxRdtase"/>
</dbReference>
<evidence type="ECO:0000313" key="2">
    <source>
        <dbReference type="EMBL" id="OMC37624.1"/>
    </source>
</evidence>
<dbReference type="Pfam" id="PF01266">
    <property type="entry name" value="DAO"/>
    <property type="match status" value="1"/>
</dbReference>
<reference evidence="2 3" key="1">
    <citation type="submission" date="2016-07" db="EMBL/GenBank/DDBJ databases">
        <authorList>
            <person name="Sutton G."/>
            <person name="Brinkac L."/>
            <person name="Sanka R."/>
            <person name="Adams M."/>
            <person name="Lau E."/>
            <person name="Kumar A."/>
            <person name="Macaden R."/>
        </authorList>
    </citation>
    <scope>NUCLEOTIDE SEQUENCE [LARGE SCALE GENOMIC DNA]</scope>
    <source>
        <strain evidence="2 3">GA-0871</strain>
    </source>
</reference>
<dbReference type="PANTHER" id="PTHR13847:SF281">
    <property type="entry name" value="FAD DEPENDENT OXIDOREDUCTASE DOMAIN-CONTAINING PROTEIN"/>
    <property type="match status" value="1"/>
</dbReference>
<name>A0ABD6QFL6_MYCFO</name>
<evidence type="ECO:0000259" key="1">
    <source>
        <dbReference type="Pfam" id="PF01266"/>
    </source>
</evidence>
<proteinExistence type="predicted"/>
<protein>
    <submittedName>
        <fullName evidence="2">FAD-dependent oxidoreductase</fullName>
    </submittedName>
</protein>
<dbReference type="EMBL" id="MBER01000140">
    <property type="protein sequence ID" value="OMC37624.1"/>
    <property type="molecule type" value="Genomic_DNA"/>
</dbReference>
<dbReference type="Gene3D" id="3.50.50.60">
    <property type="entry name" value="FAD/NAD(P)-binding domain"/>
    <property type="match status" value="1"/>
</dbReference>
<dbReference type="Gene3D" id="3.30.9.10">
    <property type="entry name" value="D-Amino Acid Oxidase, subunit A, domain 2"/>
    <property type="match status" value="1"/>
</dbReference>
<evidence type="ECO:0000313" key="3">
    <source>
        <dbReference type="Proteomes" id="UP000187001"/>
    </source>
</evidence>
<accession>A0ABD6QFL6</accession>
<organism evidence="2 3">
    <name type="scientific">Mycolicibacterium fortuitum</name>
    <name type="common">Mycobacterium fortuitum</name>
    <dbReference type="NCBI Taxonomy" id="1766"/>
    <lineage>
        <taxon>Bacteria</taxon>
        <taxon>Bacillati</taxon>
        <taxon>Actinomycetota</taxon>
        <taxon>Actinomycetes</taxon>
        <taxon>Mycobacteriales</taxon>
        <taxon>Mycobacteriaceae</taxon>
        <taxon>Mycolicibacterium</taxon>
    </lineage>
</organism>
<dbReference type="PANTHER" id="PTHR13847">
    <property type="entry name" value="SARCOSINE DEHYDROGENASE-RELATED"/>
    <property type="match status" value="1"/>
</dbReference>
<dbReference type="InterPro" id="IPR036188">
    <property type="entry name" value="FAD/NAD-bd_sf"/>
</dbReference>
<feature type="domain" description="FAD dependent oxidoreductase" evidence="1">
    <location>
        <begin position="60"/>
        <end position="420"/>
    </location>
</feature>